<comment type="pathway">
    <text evidence="1">Cell wall biogenesis; peptidoglycan biosynthesis.</text>
</comment>
<keyword evidence="1" id="KW-0547">Nucleotide-binding</keyword>
<dbReference type="GO" id="GO:0016881">
    <property type="term" value="F:acid-amino acid ligase activity"/>
    <property type="evidence" value="ECO:0007669"/>
    <property type="project" value="InterPro"/>
</dbReference>
<dbReference type="InterPro" id="IPR013564">
    <property type="entry name" value="MurT_C"/>
</dbReference>
<evidence type="ECO:0000256" key="1">
    <source>
        <dbReference type="HAMAP-Rule" id="MF_02214"/>
    </source>
</evidence>
<reference evidence="4" key="1">
    <citation type="submission" date="2023-11" db="EMBL/GenBank/DDBJ databases">
        <title>Scrofimicrobium hongkongense sp. nov., isolated from a patient with peritonitis.</title>
        <authorList>
            <person name="Lao H.Y."/>
            <person name="Wong A.Y.P."/>
            <person name="Ng T.L."/>
            <person name="Wong R.Y.L."/>
            <person name="Yau M.C.Y."/>
            <person name="Lam J.Y.W."/>
            <person name="Siu G.K.H."/>
        </authorList>
    </citation>
    <scope>NUCLEOTIDE SEQUENCE</scope>
    <source>
        <strain evidence="4">R131</strain>
    </source>
</reference>
<comment type="catalytic activity">
    <reaction evidence="1">
        <text>beta-D-GlcNAc-(1-&gt;4)-Mur2Ac(oyl-L-Ala-gamma-D-Glu-L-Lys-D-Ala-D-Ala)-di-trans,octa-cis-undecaprenyl diphosphate + L-glutamine + ATP + H2O = beta-D-GlcNAc-(1-&gt;4)-Mur2Ac(oyl-L-Ala-D-isoglutaminyl-L-Lys-D-Ala-D-Ala)-di-trans,octa-cis-undecaprenyl diphosphate + L-glutamate + ADP + phosphate + H(+)</text>
        <dbReference type="Rhea" id="RHEA:57928"/>
        <dbReference type="ChEBI" id="CHEBI:15377"/>
        <dbReference type="ChEBI" id="CHEBI:15378"/>
        <dbReference type="ChEBI" id="CHEBI:29985"/>
        <dbReference type="ChEBI" id="CHEBI:30616"/>
        <dbReference type="ChEBI" id="CHEBI:43474"/>
        <dbReference type="ChEBI" id="CHEBI:58359"/>
        <dbReference type="ChEBI" id="CHEBI:60033"/>
        <dbReference type="ChEBI" id="CHEBI:62233"/>
        <dbReference type="ChEBI" id="CHEBI:456216"/>
        <dbReference type="EC" id="6.3.5.13"/>
    </reaction>
</comment>
<dbReference type="GO" id="GO:0005524">
    <property type="term" value="F:ATP binding"/>
    <property type="evidence" value="ECO:0007669"/>
    <property type="project" value="UniProtKB-UniRule"/>
</dbReference>
<dbReference type="HAMAP" id="MF_02214">
    <property type="entry name" value="Lipid_II_synth_MurT"/>
    <property type="match status" value="1"/>
</dbReference>
<keyword evidence="1" id="KW-0479">Metal-binding</keyword>
<protein>
    <recommendedName>
        <fullName evidence="1">Lipid II isoglutaminyl synthase (glutamine-hydrolyzing) subunit MurT</fullName>
        <ecNumber evidence="1">6.3.5.13</ecNumber>
    </recommendedName>
</protein>
<dbReference type="KEGG" id="sapp:SAC06_01440"/>
<dbReference type="InterPro" id="IPR013221">
    <property type="entry name" value="Mur_ligase_cen"/>
</dbReference>
<accession>A0AAU7V832</accession>
<dbReference type="InterPro" id="IPR043703">
    <property type="entry name" value="Lipid_II_synth_MurT"/>
</dbReference>
<feature type="domain" description="Lipid II isoglutaminyl synthase (glutamine-hydrolyzing) subunit MurT C-terminal" evidence="3">
    <location>
        <begin position="305"/>
        <end position="404"/>
    </location>
</feature>
<keyword evidence="1" id="KW-0573">Peptidoglycan synthesis</keyword>
<dbReference type="GO" id="GO:0008360">
    <property type="term" value="P:regulation of cell shape"/>
    <property type="evidence" value="ECO:0007669"/>
    <property type="project" value="UniProtKB-KW"/>
</dbReference>
<dbReference type="InterPro" id="IPR036565">
    <property type="entry name" value="Mur-like_cat_sf"/>
</dbReference>
<dbReference type="Pfam" id="PF08353">
    <property type="entry name" value="MurT_C"/>
    <property type="match status" value="1"/>
</dbReference>
<dbReference type="EMBL" id="CP138335">
    <property type="protein sequence ID" value="XBW08250.1"/>
    <property type="molecule type" value="Genomic_DNA"/>
</dbReference>
<organism evidence="4">
    <name type="scientific">Scrofimicrobium appendicitidis</name>
    <dbReference type="NCBI Taxonomy" id="3079930"/>
    <lineage>
        <taxon>Bacteria</taxon>
        <taxon>Bacillati</taxon>
        <taxon>Actinomycetota</taxon>
        <taxon>Actinomycetes</taxon>
        <taxon>Actinomycetales</taxon>
        <taxon>Actinomycetaceae</taxon>
        <taxon>Scrofimicrobium</taxon>
    </lineage>
</organism>
<dbReference type="Pfam" id="PF08245">
    <property type="entry name" value="Mur_ligase_M"/>
    <property type="match status" value="1"/>
</dbReference>
<dbReference type="GO" id="GO:0009252">
    <property type="term" value="P:peptidoglycan biosynthetic process"/>
    <property type="evidence" value="ECO:0007669"/>
    <property type="project" value="UniProtKB-UniRule"/>
</dbReference>
<dbReference type="RefSeq" id="WP_350258449.1">
    <property type="nucleotide sequence ID" value="NZ_CP138335.1"/>
</dbReference>
<dbReference type="AlphaFoldDB" id="A0AAU7V832"/>
<evidence type="ECO:0000259" key="3">
    <source>
        <dbReference type="Pfam" id="PF08353"/>
    </source>
</evidence>
<proteinExistence type="inferred from homology"/>
<feature type="domain" description="Mur ligase central" evidence="2">
    <location>
        <begin position="63"/>
        <end position="267"/>
    </location>
</feature>
<comment type="catalytic activity">
    <reaction evidence="1">
        <text>beta-D-GlcNAc-(1-&gt;4)-Mur2Ac(oyl-L-Ala-gamma-D-Glu-L-Lys-D-Ala-D-Ala)-di-trans,octa-cis-undecaprenyl diphosphate + ATP = beta-D-GlcNAc-(1-&gt;4)-Mur2Ac(oyl-L-Ala-gamma-D-O-P-Glu-L-Lys-D-Ala-D-Ala)-di-trans,octa-cis-undecaprenyl diphosphate + ADP</text>
        <dbReference type="Rhea" id="RHEA:59488"/>
        <dbReference type="ChEBI" id="CHEBI:30616"/>
        <dbReference type="ChEBI" id="CHEBI:60033"/>
        <dbReference type="ChEBI" id="CHEBI:143132"/>
        <dbReference type="ChEBI" id="CHEBI:456216"/>
    </reaction>
</comment>
<gene>
    <name evidence="1" type="primary">murT</name>
    <name evidence="4" type="ORF">SAC06_01440</name>
</gene>
<comment type="catalytic activity">
    <reaction evidence="1">
        <text>beta-D-GlcNAc-(1-&gt;4)-Mur2Ac(oyl-L-Ala-gamma-D-O-P-Glu-L-Lys-D-Ala-D-Ala)-di-trans,octa-cis-undecaprenyl diphosphate + NH4(+) = beta-D-GlcNAc-(1-&gt;4)-Mur2Ac(oyl-L-Ala-D-isoglutaminyl-L-Lys-D-Ala-D-Ala)-di-trans,octa-cis-undecaprenyl diphosphate + phosphate + H(+)</text>
        <dbReference type="Rhea" id="RHEA:57932"/>
        <dbReference type="ChEBI" id="CHEBI:15378"/>
        <dbReference type="ChEBI" id="CHEBI:28938"/>
        <dbReference type="ChEBI" id="CHEBI:43474"/>
        <dbReference type="ChEBI" id="CHEBI:62233"/>
        <dbReference type="ChEBI" id="CHEBI:143132"/>
    </reaction>
</comment>
<keyword evidence="1" id="KW-0067">ATP-binding</keyword>
<dbReference type="SUPFAM" id="SSF53623">
    <property type="entry name" value="MurD-like peptide ligases, catalytic domain"/>
    <property type="match status" value="1"/>
</dbReference>
<dbReference type="Gene3D" id="3.40.1190.10">
    <property type="entry name" value="Mur-like, catalytic domain"/>
    <property type="match status" value="1"/>
</dbReference>
<comment type="caution">
    <text evidence="1">Lacks conserved residue(s) required for the propagation of feature annotation.</text>
</comment>
<dbReference type="PANTHER" id="PTHR23135:SF7">
    <property type="entry name" value="LIPID II ISOGLUTAMINYL SYNTHASE (GLUTAMINE-HYDROLYZING) SUBUNIT MURT"/>
    <property type="match status" value="1"/>
</dbReference>
<comment type="similarity">
    <text evidence="1">Belongs to the MurCDEF family. MurT subfamily.</text>
</comment>
<evidence type="ECO:0000259" key="2">
    <source>
        <dbReference type="Pfam" id="PF08245"/>
    </source>
</evidence>
<comment type="subunit">
    <text evidence="1">Forms a heterodimer with GatD.</text>
</comment>
<dbReference type="EC" id="6.3.5.13" evidence="1"/>
<keyword evidence="1" id="KW-0133">Cell shape</keyword>
<keyword evidence="1 4" id="KW-0436">Ligase</keyword>
<dbReference type="PANTHER" id="PTHR23135">
    <property type="entry name" value="MUR LIGASE FAMILY MEMBER"/>
    <property type="match status" value="1"/>
</dbReference>
<dbReference type="GO" id="GO:0071555">
    <property type="term" value="P:cell wall organization"/>
    <property type="evidence" value="ECO:0007669"/>
    <property type="project" value="UniProtKB-KW"/>
</dbReference>
<keyword evidence="1" id="KW-0961">Cell wall biogenesis/degradation</keyword>
<evidence type="ECO:0000313" key="4">
    <source>
        <dbReference type="EMBL" id="XBW08250.1"/>
    </source>
</evidence>
<dbReference type="GO" id="GO:0140282">
    <property type="term" value="F:carbon-nitrogen ligase activity on lipid II"/>
    <property type="evidence" value="ECO:0007669"/>
    <property type="project" value="UniProtKB-UniRule"/>
</dbReference>
<dbReference type="GO" id="GO:0046872">
    <property type="term" value="F:metal ion binding"/>
    <property type="evidence" value="ECO:0007669"/>
    <property type="project" value="UniProtKB-KW"/>
</dbReference>
<feature type="active site" evidence="1">
    <location>
        <position position="339"/>
    </location>
</feature>
<name>A0AAU7V832_9ACTO</name>
<comment type="function">
    <text evidence="1">The lipid II isoglutaminyl synthase complex catalyzes the formation of alpha-D-isoglutamine in the cell wall lipid II stem peptide. The MurT subunit catalyzes the ATP-dependent amidation of D-glutamate residue of lipid II, converting it to an isoglutamine residue.</text>
</comment>
<sequence>MTRPLTFGRRLRGAVATILGGSARDLSRLLGRGSGGMIGGRVALAVDPSVLATLAHDKQAVIVSGTNGKSTTTKMVRAALGTAGTVASNTLGDNMPPGVATALMNEPRAPFAALEVDEMYVPQVAAEVRPAVLVLLNLSRDQLDRVGEIGAVERRLRQGVEENPQAHIVANCDDPLIVSAAWNAPHVTWVAAGSSWGADSTTFPRTGGQVTRTEDGWFVDEQIRRPDPDWWVDQDSRLHGPGVELPLKLSLPGQVNLHNAAQAIAAAVELGVPAAQAAEAVGQVRDVAGRYQEFDVDGRGVRLLLAKNPAGWQEALAMVDPTVNQVVIATNGQIPDGVDLSWLWDVRFEELPQPERLFASGDRAADLAVRLGYAGLEAKLVPDPLSAIRQCQPGPVEVVANYTAFRDLLPQLKQIDRAGRAQ</sequence>